<dbReference type="SUPFAM" id="SSF52540">
    <property type="entry name" value="P-loop containing nucleoside triphosphate hydrolases"/>
    <property type="match status" value="1"/>
</dbReference>
<feature type="compositionally biased region" description="Basic and acidic residues" evidence="5">
    <location>
        <begin position="1"/>
        <end position="14"/>
    </location>
</feature>
<reference evidence="6" key="2">
    <citation type="submission" date="2025-08" db="UniProtKB">
        <authorList>
            <consortium name="Ensembl"/>
        </authorList>
    </citation>
    <scope>IDENTIFICATION</scope>
</reference>
<evidence type="ECO:0000313" key="6">
    <source>
        <dbReference type="Ensembl" id="ENSPNAP00000023284.1"/>
    </source>
</evidence>
<dbReference type="GeneTree" id="ENSGT00940000157830"/>
<dbReference type="PRINTS" id="PR00449">
    <property type="entry name" value="RASTRNSFRMNG"/>
</dbReference>
<dbReference type="InterPro" id="IPR017358">
    <property type="entry name" value="RGK"/>
</dbReference>
<dbReference type="Gene3D" id="3.40.50.300">
    <property type="entry name" value="P-loop containing nucleotide triphosphate hydrolases"/>
    <property type="match status" value="1"/>
</dbReference>
<reference evidence="6" key="3">
    <citation type="submission" date="2025-09" db="UniProtKB">
        <authorList>
            <consortium name="Ensembl"/>
        </authorList>
    </citation>
    <scope>IDENTIFICATION</scope>
</reference>
<dbReference type="PROSITE" id="PS51419">
    <property type="entry name" value="RAB"/>
    <property type="match status" value="1"/>
</dbReference>
<gene>
    <name evidence="6" type="primary">REM1</name>
</gene>
<dbReference type="InterPro" id="IPR001806">
    <property type="entry name" value="Small_GTPase"/>
</dbReference>
<dbReference type="GO" id="GO:0005886">
    <property type="term" value="C:plasma membrane"/>
    <property type="evidence" value="ECO:0007669"/>
    <property type="project" value="TreeGrafter"/>
</dbReference>
<dbReference type="OrthoDB" id="5239715at2759"/>
<evidence type="ECO:0000256" key="1">
    <source>
        <dbReference type="ARBA" id="ARBA00008846"/>
    </source>
</evidence>
<keyword evidence="7" id="KW-1185">Reference proteome</keyword>
<comment type="similarity">
    <text evidence="1 4">Belongs to the small GTPase superfamily. RGK family.</text>
</comment>
<dbReference type="NCBIfam" id="TIGR00231">
    <property type="entry name" value="small_GTP"/>
    <property type="match status" value="1"/>
</dbReference>
<evidence type="ECO:0000256" key="5">
    <source>
        <dbReference type="SAM" id="MobiDB-lite"/>
    </source>
</evidence>
<evidence type="ECO:0000256" key="3">
    <source>
        <dbReference type="ARBA" id="ARBA00022741"/>
    </source>
</evidence>
<dbReference type="STRING" id="42514.ENSPNAP00000023284"/>
<dbReference type="GO" id="GO:0005525">
    <property type="term" value="F:GTP binding"/>
    <property type="evidence" value="ECO:0007669"/>
    <property type="project" value="UniProtKB-UniRule"/>
</dbReference>
<proteinExistence type="inferred from homology"/>
<dbReference type="InterPro" id="IPR051641">
    <property type="entry name" value="RGK_GTP-binding_reg"/>
</dbReference>
<dbReference type="CDD" id="cd04148">
    <property type="entry name" value="RGK"/>
    <property type="match status" value="1"/>
</dbReference>
<dbReference type="GeneID" id="108411381"/>
<dbReference type="PROSITE" id="PS51421">
    <property type="entry name" value="RAS"/>
    <property type="match status" value="1"/>
</dbReference>
<dbReference type="GO" id="GO:0005246">
    <property type="term" value="F:calcium channel regulator activity"/>
    <property type="evidence" value="ECO:0007669"/>
    <property type="project" value="Ensembl"/>
</dbReference>
<dbReference type="Proteomes" id="UP001501920">
    <property type="component" value="Chromosome 21"/>
</dbReference>
<dbReference type="SMART" id="SM00173">
    <property type="entry name" value="RAS"/>
    <property type="match status" value="1"/>
</dbReference>
<dbReference type="PANTHER" id="PTHR45775">
    <property type="entry name" value="RAD, GEM/KIR FAMILY MEMBER 2, ISOFORM C"/>
    <property type="match status" value="1"/>
</dbReference>
<name>A0A3B4DK24_PYGNA</name>
<dbReference type="PIRSF" id="PIRSF038017">
    <property type="entry name" value="GTP-binding_GEM"/>
    <property type="match status" value="1"/>
</dbReference>
<dbReference type="Ensembl" id="ENSPNAT00000013031.2">
    <property type="protein sequence ID" value="ENSPNAP00000023284.1"/>
    <property type="gene ID" value="ENSPNAG00000000491.2"/>
</dbReference>
<organism evidence="6 7">
    <name type="scientific">Pygocentrus nattereri</name>
    <name type="common">Red-bellied piranha</name>
    <dbReference type="NCBI Taxonomy" id="42514"/>
    <lineage>
        <taxon>Eukaryota</taxon>
        <taxon>Metazoa</taxon>
        <taxon>Chordata</taxon>
        <taxon>Craniata</taxon>
        <taxon>Vertebrata</taxon>
        <taxon>Euteleostomi</taxon>
        <taxon>Actinopterygii</taxon>
        <taxon>Neopterygii</taxon>
        <taxon>Teleostei</taxon>
        <taxon>Ostariophysi</taxon>
        <taxon>Characiformes</taxon>
        <taxon>Characoidei</taxon>
        <taxon>Pygocentrus</taxon>
    </lineage>
</organism>
<dbReference type="GO" id="GO:0003924">
    <property type="term" value="F:GTPase activity"/>
    <property type="evidence" value="ECO:0007669"/>
    <property type="project" value="UniProtKB-UniRule"/>
</dbReference>
<protein>
    <recommendedName>
        <fullName evidence="4">GTP-binding protein</fullName>
    </recommendedName>
</protein>
<evidence type="ECO:0000256" key="4">
    <source>
        <dbReference type="PIRNR" id="PIRNR038017"/>
    </source>
</evidence>
<accession>A0A3B4DK24</accession>
<dbReference type="SMART" id="SM00174">
    <property type="entry name" value="RHO"/>
    <property type="match status" value="1"/>
</dbReference>
<reference evidence="6 7" key="1">
    <citation type="submission" date="2020-10" db="EMBL/GenBank/DDBJ databases">
        <title>Pygocentrus nattereri (red-bellied piranha) genome, fPygNat1, primary haplotype.</title>
        <authorList>
            <person name="Myers G."/>
            <person name="Meyer A."/>
            <person name="Karagic N."/>
            <person name="Pippel M."/>
            <person name="Winkler S."/>
            <person name="Tracey A."/>
            <person name="Wood J."/>
            <person name="Formenti G."/>
            <person name="Howe K."/>
            <person name="Fedrigo O."/>
            <person name="Jarvis E.D."/>
        </authorList>
    </citation>
    <scope>NUCLEOTIDE SEQUENCE [LARGE SCALE GENOMIC DNA]</scope>
</reference>
<feature type="region of interest" description="Disordered" evidence="5">
    <location>
        <begin position="1"/>
        <end position="70"/>
    </location>
</feature>
<dbReference type="PANTHER" id="PTHR45775:SF2">
    <property type="entry name" value="GTP-BINDING PROTEIN REM 1"/>
    <property type="match status" value="1"/>
</dbReference>
<dbReference type="InterPro" id="IPR027417">
    <property type="entry name" value="P-loop_NTPase"/>
</dbReference>
<dbReference type="OMA" id="SCHVMEV"/>
<evidence type="ECO:0000256" key="2">
    <source>
        <dbReference type="ARBA" id="ARBA00022553"/>
    </source>
</evidence>
<keyword evidence="4" id="KW-0342">GTP-binding</keyword>
<feature type="compositionally biased region" description="Basic and acidic residues" evidence="5">
    <location>
        <begin position="28"/>
        <end position="40"/>
    </location>
</feature>
<comment type="subunit">
    <text evidence="4">Interacts with Calmodulin.</text>
</comment>
<dbReference type="AlphaFoldDB" id="A0A3B4DK24"/>
<keyword evidence="4" id="KW-0112">Calmodulin-binding</keyword>
<dbReference type="CTD" id="28954"/>
<keyword evidence="2" id="KW-0597">Phosphoprotein</keyword>
<evidence type="ECO:0000313" key="7">
    <source>
        <dbReference type="Proteomes" id="UP001501920"/>
    </source>
</evidence>
<sequence>MTLNTEREGKETLRRRASTPIPSAHQPGPRDRQLPVDPRHPPLGQSASYQAGDKSVHPRASWSSDSEESDSSGAECLYRVVLLGDHGVGKSSLASIFAGIQEKDAHKHIGEDTYERTLTVDGEETTLVVMDTWETEKQEEDEKWVQDYCMQVGNAYVIVYSITDRSSFESASELRIQLRRIRQAENIPIILVGNKSDLVRCREVAVEEGRACAVVFDCKFIETSASLHHNVHELFEGIVRQIRLRRDSKEANERRRSIYKRKESITKKARRFLDRLVAKNNKKMALKVRSKSCHDLTVL</sequence>
<dbReference type="FunFam" id="3.40.50.300:FF:000311">
    <property type="entry name" value="GTP-binding protein RAD"/>
    <property type="match status" value="1"/>
</dbReference>
<dbReference type="InterPro" id="IPR005225">
    <property type="entry name" value="Small_GTP-bd"/>
</dbReference>
<dbReference type="GO" id="GO:0005516">
    <property type="term" value="F:calmodulin binding"/>
    <property type="evidence" value="ECO:0007669"/>
    <property type="project" value="UniProtKB-UniRule"/>
</dbReference>
<dbReference type="RefSeq" id="XP_017538406.1">
    <property type="nucleotide sequence ID" value="XM_017682917.2"/>
</dbReference>
<keyword evidence="3 4" id="KW-0547">Nucleotide-binding</keyword>
<dbReference type="SMART" id="SM00175">
    <property type="entry name" value="RAB"/>
    <property type="match status" value="1"/>
</dbReference>
<dbReference type="Pfam" id="PF00071">
    <property type="entry name" value="Ras"/>
    <property type="match status" value="1"/>
</dbReference>